<evidence type="ECO:0000256" key="3">
    <source>
        <dbReference type="ARBA" id="ARBA00022475"/>
    </source>
</evidence>
<evidence type="ECO:0000256" key="9">
    <source>
        <dbReference type="HAMAP-Rule" id="MF_00422"/>
    </source>
</evidence>
<dbReference type="InterPro" id="IPR038379">
    <property type="entry name" value="SecE_sf"/>
</dbReference>
<keyword evidence="11" id="KW-1185">Reference proteome</keyword>
<keyword evidence="3 9" id="KW-1003">Cell membrane</keyword>
<protein>
    <recommendedName>
        <fullName evidence="9">Protein translocase subunit SecE</fullName>
    </recommendedName>
</protein>
<dbReference type="EMBL" id="JBGUAW010000002">
    <property type="protein sequence ID" value="MFA9459627.1"/>
    <property type="molecule type" value="Genomic_DNA"/>
</dbReference>
<dbReference type="PRINTS" id="PR01650">
    <property type="entry name" value="SECETRNLCASE"/>
</dbReference>
<dbReference type="InterPro" id="IPR001901">
    <property type="entry name" value="Translocase_SecE/Sec61-g"/>
</dbReference>
<comment type="subunit">
    <text evidence="9">Component of the Sec protein translocase complex. Heterotrimer consisting of SecY, SecE and SecG subunits. The heterotrimers can form oligomers, although 1 heterotrimer is thought to be able to translocate proteins. Interacts with the ribosome. Interacts with SecDF, and other proteins may be involved. Interacts with SecA.</text>
</comment>
<sequence>MTDKAKITVAVAVFAAGVLGYYFLGGQVLAGQGEWARYASILIGGVAGGGIYYTTEQFSQLRRFIREARVELSRVVWPSRQETLQTTAVVIGMVLFVGAFLWIVDWVVFSAVRYVMG</sequence>
<keyword evidence="2 9" id="KW-0813">Transport</keyword>
<keyword evidence="7 9" id="KW-0811">Translocation</keyword>
<proteinExistence type="inferred from homology"/>
<dbReference type="PANTHER" id="PTHR33910:SF1">
    <property type="entry name" value="PROTEIN TRANSLOCASE SUBUNIT SECE"/>
    <property type="match status" value="1"/>
</dbReference>
<feature type="transmembrane region" description="Helical" evidence="9">
    <location>
        <begin position="36"/>
        <end position="55"/>
    </location>
</feature>
<feature type="transmembrane region" description="Helical" evidence="9">
    <location>
        <begin position="88"/>
        <end position="109"/>
    </location>
</feature>
<dbReference type="HAMAP" id="MF_00422">
    <property type="entry name" value="SecE"/>
    <property type="match status" value="1"/>
</dbReference>
<keyword evidence="5 9" id="KW-0653">Protein transport</keyword>
<dbReference type="Gene3D" id="1.20.5.1030">
    <property type="entry name" value="Preprotein translocase secy subunit"/>
    <property type="match status" value="1"/>
</dbReference>
<evidence type="ECO:0000256" key="1">
    <source>
        <dbReference type="ARBA" id="ARBA00004370"/>
    </source>
</evidence>
<reference evidence="10 11" key="1">
    <citation type="submission" date="2024-08" db="EMBL/GenBank/DDBJ databases">
        <title>Whole-genome sequencing of halo(alkali)philic microorganisms from hypersaline lakes.</title>
        <authorList>
            <person name="Sorokin D.Y."/>
            <person name="Merkel A.Y."/>
            <person name="Messina E."/>
            <person name="Yakimov M."/>
        </authorList>
    </citation>
    <scope>NUCLEOTIDE SEQUENCE [LARGE SCALE GENOMIC DNA]</scope>
    <source>
        <strain evidence="10 11">Cl-TMA</strain>
    </source>
</reference>
<comment type="subcellular location">
    <subcellularLocation>
        <location evidence="1">Membrane</location>
    </subcellularLocation>
</comment>
<evidence type="ECO:0000313" key="11">
    <source>
        <dbReference type="Proteomes" id="UP001575181"/>
    </source>
</evidence>
<evidence type="ECO:0000256" key="4">
    <source>
        <dbReference type="ARBA" id="ARBA00022692"/>
    </source>
</evidence>
<keyword evidence="4 9" id="KW-0812">Transmembrane</keyword>
<evidence type="ECO:0000256" key="2">
    <source>
        <dbReference type="ARBA" id="ARBA00022448"/>
    </source>
</evidence>
<keyword evidence="8 9" id="KW-0472">Membrane</keyword>
<dbReference type="PANTHER" id="PTHR33910">
    <property type="entry name" value="PROTEIN TRANSLOCASE SUBUNIT SECE"/>
    <property type="match status" value="1"/>
</dbReference>
<comment type="caution">
    <text evidence="9">Lacks conserved residue(s) required for the propagation of feature annotation.</text>
</comment>
<evidence type="ECO:0000256" key="6">
    <source>
        <dbReference type="ARBA" id="ARBA00022989"/>
    </source>
</evidence>
<name>A0ABV4TQT4_9GAMM</name>
<feature type="transmembrane region" description="Helical" evidence="9">
    <location>
        <begin position="7"/>
        <end position="24"/>
    </location>
</feature>
<dbReference type="InterPro" id="IPR005807">
    <property type="entry name" value="SecE_bac"/>
</dbReference>
<evidence type="ECO:0000256" key="8">
    <source>
        <dbReference type="ARBA" id="ARBA00023136"/>
    </source>
</evidence>
<dbReference type="PROSITE" id="PS01067">
    <property type="entry name" value="SECE_SEC61G"/>
    <property type="match status" value="1"/>
</dbReference>
<keyword evidence="6 9" id="KW-1133">Transmembrane helix</keyword>
<gene>
    <name evidence="9 10" type="primary">secE</name>
    <name evidence="10" type="ORF">ACERLL_02160</name>
</gene>
<comment type="similarity">
    <text evidence="9">Belongs to the SecE/SEC61-gamma family.</text>
</comment>
<dbReference type="NCBIfam" id="TIGR00964">
    <property type="entry name" value="secE_bact"/>
    <property type="match status" value="1"/>
</dbReference>
<accession>A0ABV4TQT4</accession>
<dbReference type="Proteomes" id="UP001575181">
    <property type="component" value="Unassembled WGS sequence"/>
</dbReference>
<dbReference type="Pfam" id="PF00584">
    <property type="entry name" value="SecE"/>
    <property type="match status" value="1"/>
</dbReference>
<evidence type="ECO:0000313" key="10">
    <source>
        <dbReference type="EMBL" id="MFA9459627.1"/>
    </source>
</evidence>
<comment type="caution">
    <text evidence="10">The sequence shown here is derived from an EMBL/GenBank/DDBJ whole genome shotgun (WGS) entry which is preliminary data.</text>
</comment>
<comment type="function">
    <text evidence="9">Essential subunit of the Sec protein translocation channel SecYEG. Clamps together the 2 halves of SecY. May contact the channel plug during translocation.</text>
</comment>
<organism evidence="10 11">
    <name type="scientific">Thiohalorhabdus methylotrophus</name>
    <dbReference type="NCBI Taxonomy" id="3242694"/>
    <lineage>
        <taxon>Bacteria</taxon>
        <taxon>Pseudomonadati</taxon>
        <taxon>Pseudomonadota</taxon>
        <taxon>Gammaproteobacteria</taxon>
        <taxon>Thiohalorhabdales</taxon>
        <taxon>Thiohalorhabdaceae</taxon>
        <taxon>Thiohalorhabdus</taxon>
    </lineage>
</organism>
<evidence type="ECO:0000256" key="7">
    <source>
        <dbReference type="ARBA" id="ARBA00023010"/>
    </source>
</evidence>
<evidence type="ECO:0000256" key="5">
    <source>
        <dbReference type="ARBA" id="ARBA00022927"/>
    </source>
</evidence>